<evidence type="ECO:0000259" key="2">
    <source>
        <dbReference type="Pfam" id="PF13842"/>
    </source>
</evidence>
<evidence type="ECO:0000313" key="3">
    <source>
        <dbReference type="EMBL" id="KAJ4429242.1"/>
    </source>
</evidence>
<feature type="domain" description="PiggyBac transposable element-derived protein 4 C-terminal zinc-finger" evidence="2">
    <location>
        <begin position="90"/>
        <end position="134"/>
    </location>
</feature>
<organism evidence="3 4">
    <name type="scientific">Periplaneta americana</name>
    <name type="common">American cockroach</name>
    <name type="synonym">Blatta americana</name>
    <dbReference type="NCBI Taxonomy" id="6978"/>
    <lineage>
        <taxon>Eukaryota</taxon>
        <taxon>Metazoa</taxon>
        <taxon>Ecdysozoa</taxon>
        <taxon>Arthropoda</taxon>
        <taxon>Hexapoda</taxon>
        <taxon>Insecta</taxon>
        <taxon>Pterygota</taxon>
        <taxon>Neoptera</taxon>
        <taxon>Polyneoptera</taxon>
        <taxon>Dictyoptera</taxon>
        <taxon>Blattodea</taxon>
        <taxon>Blattoidea</taxon>
        <taxon>Blattidae</taxon>
        <taxon>Blattinae</taxon>
        <taxon>Periplaneta</taxon>
    </lineage>
</organism>
<protein>
    <recommendedName>
        <fullName evidence="2">PiggyBac transposable element-derived protein 4 C-terminal zinc-finger domain-containing protein</fullName>
    </recommendedName>
</protein>
<feature type="region of interest" description="Disordered" evidence="1">
    <location>
        <begin position="1"/>
        <end position="32"/>
    </location>
</feature>
<keyword evidence="4" id="KW-1185">Reference proteome</keyword>
<feature type="compositionally biased region" description="Polar residues" evidence="1">
    <location>
        <begin position="17"/>
        <end position="27"/>
    </location>
</feature>
<accession>A0ABQ8S5U0</accession>
<reference evidence="3 4" key="1">
    <citation type="journal article" date="2022" name="Allergy">
        <title>Genome assembly and annotation of Periplaneta americana reveal a comprehensive cockroach allergen profile.</title>
        <authorList>
            <person name="Wang L."/>
            <person name="Xiong Q."/>
            <person name="Saelim N."/>
            <person name="Wang L."/>
            <person name="Nong W."/>
            <person name="Wan A.T."/>
            <person name="Shi M."/>
            <person name="Liu X."/>
            <person name="Cao Q."/>
            <person name="Hui J.H.L."/>
            <person name="Sookrung N."/>
            <person name="Leung T.F."/>
            <person name="Tungtrongchitr A."/>
            <person name="Tsui S.K.W."/>
        </authorList>
    </citation>
    <scope>NUCLEOTIDE SEQUENCE [LARGE SCALE GENOMIC DNA]</scope>
    <source>
        <strain evidence="3">PWHHKU_190912</strain>
    </source>
</reference>
<evidence type="ECO:0000313" key="4">
    <source>
        <dbReference type="Proteomes" id="UP001148838"/>
    </source>
</evidence>
<dbReference type="InterPro" id="IPR032718">
    <property type="entry name" value="PGBD4_Znf_C"/>
</dbReference>
<dbReference type="Proteomes" id="UP001148838">
    <property type="component" value="Unassembled WGS sequence"/>
</dbReference>
<sequence length="135" mass="15293">MDYKLDDNSQMPPGPSNAKNRTRASVETSKDDEIARLLNTSMPDSDKDSDFNPKLSGTRYFLSYATFSSPTIKLVSPAVKHLPAKQCANEKGKIMRKRCKVCYNIGRRKESTFYCRDCSGQPRLCVHSCFGNYHK</sequence>
<comment type="caution">
    <text evidence="3">The sequence shown here is derived from an EMBL/GenBank/DDBJ whole genome shotgun (WGS) entry which is preliminary data.</text>
</comment>
<evidence type="ECO:0000256" key="1">
    <source>
        <dbReference type="SAM" id="MobiDB-lite"/>
    </source>
</evidence>
<name>A0ABQ8S5U0_PERAM</name>
<dbReference type="Pfam" id="PF13842">
    <property type="entry name" value="zf-Tnp_2"/>
    <property type="match status" value="1"/>
</dbReference>
<dbReference type="EMBL" id="JAJSOF020000036">
    <property type="protein sequence ID" value="KAJ4429242.1"/>
    <property type="molecule type" value="Genomic_DNA"/>
</dbReference>
<proteinExistence type="predicted"/>
<gene>
    <name evidence="3" type="ORF">ANN_26245</name>
</gene>